<evidence type="ECO:0000313" key="10">
    <source>
        <dbReference type="EMBL" id="MFD2569342.1"/>
    </source>
</evidence>
<dbReference type="SMART" id="SM00564">
    <property type="entry name" value="PQQ"/>
    <property type="match status" value="5"/>
</dbReference>
<keyword evidence="7 8" id="KW-0408">Iron</keyword>
<organism evidence="10 11">
    <name type="scientific">Spirosoma soli</name>
    <dbReference type="NCBI Taxonomy" id="1770529"/>
    <lineage>
        <taxon>Bacteria</taxon>
        <taxon>Pseudomonadati</taxon>
        <taxon>Bacteroidota</taxon>
        <taxon>Cytophagia</taxon>
        <taxon>Cytophagales</taxon>
        <taxon>Cytophagaceae</taxon>
        <taxon>Spirosoma</taxon>
    </lineage>
</organism>
<sequence>MKQLLLLLVALAIITLGWSHFRQNPTDTKPNDYTNWGEYLGGPDRSHYSALSQITPDNVGKLKVAWTYVSPDSGQIQTNPIVVDGVLFGVTPTVQAFALDAATGKEIWRFGNPLKVWHSTSRGVAYWSPKAGTASNEAARILYTVGPLLYALDAKTGQPIASFGDNGHADLHEGLGAQAKDKFIISNTPGTIFDDLIIMPVRVSEGADAAPGYIRAFNVRTGKLAWTFRTIPKPGDYGYDTWPKEAYKNFDVGGANNWAGMAIDRPRGIVYVPTGSASYDFYGGNRKGQNLFANCLLALDARTGKRLWHFQAVHHDLWDRDFPAPPNLVTITQNGPDGKLRKIDAVAQVTKSGFVLVFDRVTGKPLFPIKEVPVPASDIPGEATWPTQPIPQKPAPFARQVMTEADVNPHSADRDSLRTILRSIGTRLYEPISKRGSLMFPGTDGGAEWGGAAADPDGILYVNANDVPWIFTMVDAPKDDELAHLSPGQRIYTQNCIGCHGPERKGNARSGYPSLVDINQRRDRPYVTQIVSNGKGMMPGFTALSAEDKQALVAFLFGDEKQEVSSRSPYPSKAKEPHLPYKVTGYNKFQDSKGYPAVAPPWGTLNAINLNTGEYLWKIPLGEEKELKAKGIGNTGTENYGGPVVTASGLLFIAATKDEKFRAFDKKTGKLLWETDLPAAGFATPATYQVGGKQYVVIACGGTKLGTKKGNQYVAFALP</sequence>
<comment type="cofactor">
    <cofactor evidence="1">
        <name>pyrroloquinoline quinone</name>
        <dbReference type="ChEBI" id="CHEBI:58442"/>
    </cofactor>
</comment>
<dbReference type="PANTHER" id="PTHR32303:SF4">
    <property type="entry name" value="QUINOPROTEIN GLUCOSE DEHYDROGENASE"/>
    <property type="match status" value="1"/>
</dbReference>
<keyword evidence="6" id="KW-0560">Oxidoreductase</keyword>
<dbReference type="PROSITE" id="PS51007">
    <property type="entry name" value="CYTC"/>
    <property type="match status" value="1"/>
</dbReference>
<dbReference type="Gene3D" id="1.10.760.10">
    <property type="entry name" value="Cytochrome c-like domain"/>
    <property type="match status" value="1"/>
</dbReference>
<reference evidence="11" key="1">
    <citation type="journal article" date="2019" name="Int. J. Syst. Evol. Microbiol.">
        <title>The Global Catalogue of Microorganisms (GCM) 10K type strain sequencing project: providing services to taxonomists for standard genome sequencing and annotation.</title>
        <authorList>
            <consortium name="The Broad Institute Genomics Platform"/>
            <consortium name="The Broad Institute Genome Sequencing Center for Infectious Disease"/>
            <person name="Wu L."/>
            <person name="Ma J."/>
        </authorList>
    </citation>
    <scope>NUCLEOTIDE SEQUENCE [LARGE SCALE GENOMIC DNA]</scope>
    <source>
        <strain evidence="11">KCTC 42805</strain>
    </source>
</reference>
<keyword evidence="11" id="KW-1185">Reference proteome</keyword>
<evidence type="ECO:0000256" key="8">
    <source>
        <dbReference type="PROSITE-ProRule" id="PRU00433"/>
    </source>
</evidence>
<dbReference type="InterPro" id="IPR002372">
    <property type="entry name" value="PQQ_rpt_dom"/>
</dbReference>
<evidence type="ECO:0000256" key="2">
    <source>
        <dbReference type="ARBA" id="ARBA00008156"/>
    </source>
</evidence>
<keyword evidence="5" id="KW-0732">Signal</keyword>
<dbReference type="Gene3D" id="2.140.10.10">
    <property type="entry name" value="Quinoprotein alcohol dehydrogenase-like superfamily"/>
    <property type="match status" value="2"/>
</dbReference>
<dbReference type="CDD" id="cd10280">
    <property type="entry name" value="PQQ_mGDH"/>
    <property type="match status" value="1"/>
</dbReference>
<keyword evidence="4 8" id="KW-0479">Metal-binding</keyword>
<dbReference type="EMBL" id="JBHULN010000001">
    <property type="protein sequence ID" value="MFD2569342.1"/>
    <property type="molecule type" value="Genomic_DNA"/>
</dbReference>
<proteinExistence type="inferred from homology"/>
<feature type="domain" description="Cytochrome c" evidence="9">
    <location>
        <begin position="483"/>
        <end position="560"/>
    </location>
</feature>
<dbReference type="InterPro" id="IPR018391">
    <property type="entry name" value="PQQ_b-propeller_rpt"/>
</dbReference>
<dbReference type="InterPro" id="IPR017511">
    <property type="entry name" value="PQQ_mDH"/>
</dbReference>
<dbReference type="Proteomes" id="UP001597469">
    <property type="component" value="Unassembled WGS sequence"/>
</dbReference>
<evidence type="ECO:0000256" key="7">
    <source>
        <dbReference type="ARBA" id="ARBA00023004"/>
    </source>
</evidence>
<dbReference type="PANTHER" id="PTHR32303">
    <property type="entry name" value="QUINOPROTEIN ALCOHOL DEHYDROGENASE (CYTOCHROME C)"/>
    <property type="match status" value="1"/>
</dbReference>
<dbReference type="RefSeq" id="WP_381518228.1">
    <property type="nucleotide sequence ID" value="NZ_JBHULN010000001.1"/>
</dbReference>
<evidence type="ECO:0000256" key="1">
    <source>
        <dbReference type="ARBA" id="ARBA00001931"/>
    </source>
</evidence>
<evidence type="ECO:0000256" key="3">
    <source>
        <dbReference type="ARBA" id="ARBA00022617"/>
    </source>
</evidence>
<gene>
    <name evidence="10" type="ORF">ACFSUS_01775</name>
</gene>
<evidence type="ECO:0000313" key="11">
    <source>
        <dbReference type="Proteomes" id="UP001597469"/>
    </source>
</evidence>
<protein>
    <submittedName>
        <fullName evidence="10">PQQ-binding-like beta-propeller repeat protein</fullName>
    </submittedName>
</protein>
<comment type="similarity">
    <text evidence="2">Belongs to the bacterial PQQ dehydrogenase family.</text>
</comment>
<dbReference type="InterPro" id="IPR036909">
    <property type="entry name" value="Cyt_c-like_dom_sf"/>
</dbReference>
<dbReference type="SUPFAM" id="SSF50998">
    <property type="entry name" value="Quinoprotein alcohol dehydrogenase-like"/>
    <property type="match status" value="1"/>
</dbReference>
<name>A0ABW5LYD3_9BACT</name>
<evidence type="ECO:0000256" key="5">
    <source>
        <dbReference type="ARBA" id="ARBA00022729"/>
    </source>
</evidence>
<accession>A0ABW5LYD3</accession>
<dbReference type="SUPFAM" id="SSF46626">
    <property type="entry name" value="Cytochrome c"/>
    <property type="match status" value="1"/>
</dbReference>
<evidence type="ECO:0000256" key="6">
    <source>
        <dbReference type="ARBA" id="ARBA00023002"/>
    </source>
</evidence>
<dbReference type="Pfam" id="PF01011">
    <property type="entry name" value="PQQ"/>
    <property type="match status" value="2"/>
</dbReference>
<dbReference type="Pfam" id="PF13442">
    <property type="entry name" value="Cytochrome_CBB3"/>
    <property type="match status" value="1"/>
</dbReference>
<dbReference type="InterPro" id="IPR009056">
    <property type="entry name" value="Cyt_c-like_dom"/>
</dbReference>
<dbReference type="InterPro" id="IPR011047">
    <property type="entry name" value="Quinoprotein_ADH-like_sf"/>
</dbReference>
<evidence type="ECO:0000259" key="9">
    <source>
        <dbReference type="PROSITE" id="PS51007"/>
    </source>
</evidence>
<keyword evidence="3 8" id="KW-0349">Heme</keyword>
<evidence type="ECO:0000256" key="4">
    <source>
        <dbReference type="ARBA" id="ARBA00022723"/>
    </source>
</evidence>
<comment type="caution">
    <text evidence="10">The sequence shown here is derived from an EMBL/GenBank/DDBJ whole genome shotgun (WGS) entry which is preliminary data.</text>
</comment>